<dbReference type="InterPro" id="IPR037124">
    <property type="entry name" value="Chaperonin_GroES_sf"/>
</dbReference>
<dbReference type="InterPro" id="IPR011032">
    <property type="entry name" value="GroES-like_sf"/>
</dbReference>
<organism evidence="2">
    <name type="scientific">uncultured virus</name>
    <dbReference type="NCBI Taxonomy" id="340016"/>
    <lineage>
        <taxon>Viruses</taxon>
        <taxon>environmental samples</taxon>
    </lineage>
</organism>
<dbReference type="EMBL" id="KU970634">
    <property type="protein sequence ID" value="ASN63228.1"/>
    <property type="molecule type" value="Genomic_DNA"/>
</dbReference>
<sequence>MQAVRMDKAVDAADWVTDESAVKVDLKSLPSIPGFHLLVLPVAVKQKTKGGIILPDKVKDDVAYLTTVAKVLKKGDLAYKDEDKFPNGAWCEVGDYICYAKYSGQKFMYKGMKLLLIFDDQVIMKVEKPSLLDPTYHLSN</sequence>
<gene>
    <name evidence="2" type="primary">groES</name>
</gene>
<accession>A0A221S2S7</accession>
<keyword evidence="1" id="KW-0143">Chaperone</keyword>
<proteinExistence type="predicted"/>
<evidence type="ECO:0000313" key="2">
    <source>
        <dbReference type="EMBL" id="ASN63228.1"/>
    </source>
</evidence>
<dbReference type="GO" id="GO:0005524">
    <property type="term" value="F:ATP binding"/>
    <property type="evidence" value="ECO:0007669"/>
    <property type="project" value="InterPro"/>
</dbReference>
<dbReference type="GO" id="GO:0044183">
    <property type="term" value="F:protein folding chaperone"/>
    <property type="evidence" value="ECO:0007669"/>
    <property type="project" value="InterPro"/>
</dbReference>
<dbReference type="Gene3D" id="2.30.33.40">
    <property type="entry name" value="GroES chaperonin"/>
    <property type="match status" value="1"/>
</dbReference>
<evidence type="ECO:0000256" key="1">
    <source>
        <dbReference type="ARBA" id="ARBA00023186"/>
    </source>
</evidence>
<name>A0A221S2S7_9VIRU</name>
<dbReference type="Pfam" id="PF00166">
    <property type="entry name" value="Cpn10"/>
    <property type="match status" value="1"/>
</dbReference>
<dbReference type="SUPFAM" id="SSF50129">
    <property type="entry name" value="GroES-like"/>
    <property type="match status" value="1"/>
</dbReference>
<dbReference type="CDD" id="cd00320">
    <property type="entry name" value="cpn10"/>
    <property type="match status" value="1"/>
</dbReference>
<reference evidence="2" key="1">
    <citation type="submission" date="2016-03" db="EMBL/GenBank/DDBJ databases">
        <title>Novel chaperonins are prevalent in the virioplankton and link to viral biology and ecology.</title>
        <authorList>
            <person name="Marine R.L."/>
            <person name="Nasko D.J."/>
            <person name="Polson S.W."/>
            <person name="Wommack K.E."/>
        </authorList>
    </citation>
    <scope>NUCLEOTIDE SEQUENCE</scope>
</reference>
<protein>
    <submittedName>
        <fullName evidence="2">Co-chaperonin GroES</fullName>
    </submittedName>
</protein>
<dbReference type="InterPro" id="IPR020818">
    <property type="entry name" value="Chaperonin_GroES"/>
</dbReference>